<accession>A0A8E0S8J4</accession>
<dbReference type="PANTHER" id="PTHR32546:SF25">
    <property type="entry name" value="MIP05539P"/>
    <property type="match status" value="1"/>
</dbReference>
<organism evidence="10 11">
    <name type="scientific">Fasciolopsis buskii</name>
    <dbReference type="NCBI Taxonomy" id="27845"/>
    <lineage>
        <taxon>Eukaryota</taxon>
        <taxon>Metazoa</taxon>
        <taxon>Spiralia</taxon>
        <taxon>Lophotrochozoa</taxon>
        <taxon>Platyhelminthes</taxon>
        <taxon>Trematoda</taxon>
        <taxon>Digenea</taxon>
        <taxon>Plagiorchiida</taxon>
        <taxon>Echinostomata</taxon>
        <taxon>Echinostomatoidea</taxon>
        <taxon>Fasciolidae</taxon>
        <taxon>Fasciolopsis</taxon>
    </lineage>
</organism>
<keyword evidence="5" id="KW-0297">G-protein coupled receptor</keyword>
<dbReference type="GO" id="GO:0004930">
    <property type="term" value="F:G protein-coupled receptor activity"/>
    <property type="evidence" value="ECO:0007669"/>
    <property type="project" value="UniProtKB-KW"/>
</dbReference>
<dbReference type="PANTHER" id="PTHR32546">
    <property type="entry name" value="G-PROTEIN COUPLED RECEPTOR 158-RELATED"/>
    <property type="match status" value="1"/>
</dbReference>
<dbReference type="GO" id="GO:0005886">
    <property type="term" value="C:plasma membrane"/>
    <property type="evidence" value="ECO:0007669"/>
    <property type="project" value="UniProtKB-SubCell"/>
</dbReference>
<evidence type="ECO:0000256" key="5">
    <source>
        <dbReference type="ARBA" id="ARBA00023040"/>
    </source>
</evidence>
<keyword evidence="11" id="KW-1185">Reference proteome</keyword>
<dbReference type="OrthoDB" id="9970547at2759"/>
<keyword evidence="6" id="KW-0675">Receptor</keyword>
<protein>
    <recommendedName>
        <fullName evidence="9">GPR158/179 extracellular domain-containing protein</fullName>
    </recommendedName>
</protein>
<evidence type="ECO:0000256" key="3">
    <source>
        <dbReference type="ARBA" id="ARBA00022475"/>
    </source>
</evidence>
<evidence type="ECO:0000256" key="8">
    <source>
        <dbReference type="ARBA" id="ARBA00023224"/>
    </source>
</evidence>
<comment type="caution">
    <text evidence="10">The sequence shown here is derived from an EMBL/GenBank/DDBJ whole genome shotgun (WGS) entry which is preliminary data.</text>
</comment>
<evidence type="ECO:0000256" key="7">
    <source>
        <dbReference type="ARBA" id="ARBA00023180"/>
    </source>
</evidence>
<keyword evidence="7" id="KW-0325">Glycoprotein</keyword>
<keyword evidence="3" id="KW-0472">Membrane</keyword>
<proteinExistence type="inferred from homology"/>
<evidence type="ECO:0000256" key="6">
    <source>
        <dbReference type="ARBA" id="ARBA00023170"/>
    </source>
</evidence>
<feature type="domain" description="GPR158/179 extracellular" evidence="9">
    <location>
        <begin position="472"/>
        <end position="568"/>
    </location>
</feature>
<comment type="similarity">
    <text evidence="2">Belongs to the G-protein coupled receptor 3 family.</text>
</comment>
<feature type="domain" description="GPR158/179 extracellular" evidence="9">
    <location>
        <begin position="3"/>
        <end position="63"/>
    </location>
</feature>
<gene>
    <name evidence="10" type="ORF">FBUS_08090</name>
</gene>
<dbReference type="InterPro" id="IPR043458">
    <property type="entry name" value="GPR158/179"/>
</dbReference>
<evidence type="ECO:0000313" key="10">
    <source>
        <dbReference type="EMBL" id="KAA0199851.1"/>
    </source>
</evidence>
<dbReference type="EMBL" id="LUCM01000878">
    <property type="protein sequence ID" value="KAA0199851.1"/>
    <property type="molecule type" value="Genomic_DNA"/>
</dbReference>
<evidence type="ECO:0000256" key="1">
    <source>
        <dbReference type="ARBA" id="ARBA00004651"/>
    </source>
</evidence>
<keyword evidence="4" id="KW-0732">Signal</keyword>
<sequence length="634" mass="72481">MVGIIVQSMDFYRIDFNPCPPGLGNPNHYLAGIARCKPTTLCVPLTGFGFRRGGYECVCQPGHRLPAGQNGPFRGVDIEAATEEEYNNGFDCLPVGWREVIPEETGLKDGSTKSSTVRRSVRSIWDRDVHFFVSENFRPGLHMPAEYGPNALPETVLNNPIQEAAQRDKRRPVLDLLRKNFTVPGYHSVSHLLPLDPVDLPILATPMSASAISTTDNISSNAGQTILDQQEIPSNETNVDSYSVRRVKRNWDVPFYTVGEGTVFNSDRFFEALRLIAHAKKVTSKNCNAMTSSQLEFPGEVSYGAEKQFEMVGRTALRLSHFLSAYYQNNVVGEVYGSLLTGFPINRFELFGEVIANVLSNFDIVSSGVFFDYQMFTDHDGVTWDLFAPYAYKPVGSTQAVEAIDMSINAYRNYVEKPWFRTLKDRWVSSRFGLERITTKPYIRSDVNGTQLQRYFNFPIYYRVPYYEDGYWTQPYFDCQGMVKDWLITYASPFFGVFGEERALRFMGVTTVSVRMLSLDINQCPQSFYTPNFFKNTARCDFTSTYCTPLPRRYFVSGSYKCECRQGYEYPFNDRTWYFHGEMMEREYQLKLAGEPNRFDLLRCRQGLASTLRHGSIWTIVLSLSLRLILSFLI</sequence>
<evidence type="ECO:0000256" key="2">
    <source>
        <dbReference type="ARBA" id="ARBA00007242"/>
    </source>
</evidence>
<evidence type="ECO:0000259" key="9">
    <source>
        <dbReference type="Pfam" id="PF22572"/>
    </source>
</evidence>
<evidence type="ECO:0000256" key="4">
    <source>
        <dbReference type="ARBA" id="ARBA00022729"/>
    </source>
</evidence>
<dbReference type="InterPro" id="IPR054714">
    <property type="entry name" value="GPR158_179_extracellular"/>
</dbReference>
<keyword evidence="8" id="KW-0807">Transducer</keyword>
<comment type="subcellular location">
    <subcellularLocation>
        <location evidence="1">Cell membrane</location>
        <topology evidence="1">Multi-pass membrane protein</topology>
    </subcellularLocation>
</comment>
<evidence type="ECO:0000313" key="11">
    <source>
        <dbReference type="Proteomes" id="UP000728185"/>
    </source>
</evidence>
<name>A0A8E0S8J4_9TREM</name>
<reference evidence="10" key="1">
    <citation type="submission" date="2019-05" db="EMBL/GenBank/DDBJ databases">
        <title>Annotation for the trematode Fasciolopsis buski.</title>
        <authorList>
            <person name="Choi Y.-J."/>
        </authorList>
    </citation>
    <scope>NUCLEOTIDE SEQUENCE</scope>
    <source>
        <strain evidence="10">HT</strain>
        <tissue evidence="10">Whole worm</tissue>
    </source>
</reference>
<keyword evidence="3" id="KW-1003">Cell membrane</keyword>
<dbReference type="Pfam" id="PF22572">
    <property type="entry name" value="GPR158_179_EC"/>
    <property type="match status" value="2"/>
</dbReference>
<dbReference type="Proteomes" id="UP000728185">
    <property type="component" value="Unassembled WGS sequence"/>
</dbReference>
<dbReference type="AlphaFoldDB" id="A0A8E0S8J4"/>
<dbReference type="Gene3D" id="3.30.450.20">
    <property type="entry name" value="PAS domain"/>
    <property type="match status" value="1"/>
</dbReference>